<dbReference type="EC" id="2.7.7.61" evidence="1"/>
<dbReference type="EMBL" id="CYZR01000002">
    <property type="protein sequence ID" value="CUN69814.1"/>
    <property type="molecule type" value="Genomic_DNA"/>
</dbReference>
<keyword evidence="3" id="KW-0548">Nucleotidyltransferase</keyword>
<organism evidence="5 6">
    <name type="scientific">Sarcina ventriculi</name>
    <name type="common">Clostridium ventriculi</name>
    <dbReference type="NCBI Taxonomy" id="1267"/>
    <lineage>
        <taxon>Bacteria</taxon>
        <taxon>Bacillati</taxon>
        <taxon>Bacillota</taxon>
        <taxon>Clostridia</taxon>
        <taxon>Eubacteriales</taxon>
        <taxon>Clostridiaceae</taxon>
        <taxon>Sarcina</taxon>
    </lineage>
</organism>
<dbReference type="GO" id="GO:0016829">
    <property type="term" value="F:lyase activity"/>
    <property type="evidence" value="ECO:0007669"/>
    <property type="project" value="UniProtKB-KW"/>
</dbReference>
<keyword evidence="5" id="KW-0456">Lyase</keyword>
<name>A0ABP2ANL4_SARVE</name>
<proteinExistence type="predicted"/>
<dbReference type="RefSeq" id="WP_055258021.1">
    <property type="nucleotide sequence ID" value="NZ_CABIXL010000002.1"/>
</dbReference>
<accession>A0ABP2ANL4</accession>
<evidence type="ECO:0000256" key="1">
    <source>
        <dbReference type="ARBA" id="ARBA00012524"/>
    </source>
</evidence>
<sequence>MNKEEIILLNEILDGKEKRALIQRELLDKYQKVLISCTLNIPGIYKLNELYKKAHIIEVVALEKELYNNGIRVIHKRENISKAGYETFFVVDCNLEIAKKITIFIEENNKLGRLFDLDVFDEKQNQLSRSDLGYEKRKCLICNKDAVVCARNKTHSIEEVLEKINKLIERY</sequence>
<dbReference type="NCBIfam" id="TIGR03124">
    <property type="entry name" value="citrate_citX"/>
    <property type="match status" value="1"/>
</dbReference>
<protein>
    <recommendedName>
        <fullName evidence="1">citrate lyase holo-[acyl-carrier protein] synthase</fullName>
        <ecNumber evidence="1">2.7.7.61</ecNumber>
    </recommendedName>
</protein>
<comment type="catalytic activity">
    <reaction evidence="4">
        <text>apo-[citrate lyase ACP] + 2'-(5''-triphospho-alpha-D-ribosyl)-3'-dephospho-CoA = holo-[citrate lyase ACP] + diphosphate</text>
        <dbReference type="Rhea" id="RHEA:16333"/>
        <dbReference type="Rhea" id="RHEA-COMP:10157"/>
        <dbReference type="Rhea" id="RHEA-COMP:10158"/>
        <dbReference type="ChEBI" id="CHEBI:29999"/>
        <dbReference type="ChEBI" id="CHEBI:33019"/>
        <dbReference type="ChEBI" id="CHEBI:61378"/>
        <dbReference type="ChEBI" id="CHEBI:82683"/>
        <dbReference type="EC" id="2.7.7.61"/>
    </reaction>
</comment>
<evidence type="ECO:0000313" key="5">
    <source>
        <dbReference type="EMBL" id="CUN69814.1"/>
    </source>
</evidence>
<dbReference type="InterPro" id="IPR005551">
    <property type="entry name" value="CitX"/>
</dbReference>
<comment type="caution">
    <text evidence="5">The sequence shown here is derived from an EMBL/GenBank/DDBJ whole genome shotgun (WGS) entry which is preliminary data.</text>
</comment>
<keyword evidence="6" id="KW-1185">Reference proteome</keyword>
<dbReference type="Pfam" id="PF03802">
    <property type="entry name" value="CitX"/>
    <property type="match status" value="1"/>
</dbReference>
<reference evidence="5 6" key="1">
    <citation type="submission" date="2015-09" db="EMBL/GenBank/DDBJ databases">
        <authorList>
            <consortium name="Pathogen Informatics"/>
            <person name="Wu L."/>
            <person name="Ma J."/>
        </authorList>
    </citation>
    <scope>NUCLEOTIDE SEQUENCE [LARGE SCALE GENOMIC DNA]</scope>
    <source>
        <strain evidence="5 6">2789STDY5834858</strain>
    </source>
</reference>
<gene>
    <name evidence="5" type="ORF">ERS852473_00886</name>
</gene>
<keyword evidence="2" id="KW-0808">Transferase</keyword>
<evidence type="ECO:0000256" key="4">
    <source>
        <dbReference type="ARBA" id="ARBA00048574"/>
    </source>
</evidence>
<evidence type="ECO:0000313" key="6">
    <source>
        <dbReference type="Proteomes" id="UP000095488"/>
    </source>
</evidence>
<dbReference type="Proteomes" id="UP000095488">
    <property type="component" value="Unassembled WGS sequence"/>
</dbReference>
<evidence type="ECO:0000256" key="3">
    <source>
        <dbReference type="ARBA" id="ARBA00022695"/>
    </source>
</evidence>
<evidence type="ECO:0000256" key="2">
    <source>
        <dbReference type="ARBA" id="ARBA00022679"/>
    </source>
</evidence>